<reference evidence="2" key="2">
    <citation type="submission" date="2023-06" db="EMBL/GenBank/DDBJ databases">
        <authorList>
            <consortium name="Lawrence Berkeley National Laboratory"/>
            <person name="Haridas S."/>
            <person name="Hensen N."/>
            <person name="Bonometti L."/>
            <person name="Westerberg I."/>
            <person name="Brannstrom I.O."/>
            <person name="Guillou S."/>
            <person name="Cros-Aarteil S."/>
            <person name="Calhoun S."/>
            <person name="Kuo A."/>
            <person name="Mondo S."/>
            <person name="Pangilinan J."/>
            <person name="Riley R."/>
            <person name="Labutti K."/>
            <person name="Andreopoulos B."/>
            <person name="Lipzen A."/>
            <person name="Chen C."/>
            <person name="Yanf M."/>
            <person name="Daum C."/>
            <person name="Ng V."/>
            <person name="Clum A."/>
            <person name="Steindorff A."/>
            <person name="Ohm R."/>
            <person name="Martin F."/>
            <person name="Silar P."/>
            <person name="Natvig D."/>
            <person name="Lalanne C."/>
            <person name="Gautier V."/>
            <person name="Ament-Velasquez S.L."/>
            <person name="Kruys A."/>
            <person name="Hutchinson M.I."/>
            <person name="Powell A.J."/>
            <person name="Barry K."/>
            <person name="Miller A.N."/>
            <person name="Grigoriev I.V."/>
            <person name="Debuchy R."/>
            <person name="Gladieux P."/>
            <person name="Thoren M.H."/>
            <person name="Johannesson H."/>
        </authorList>
    </citation>
    <scope>NUCLEOTIDE SEQUENCE</scope>
    <source>
        <strain evidence="2">CBS 955.72</strain>
    </source>
</reference>
<gene>
    <name evidence="2" type="ORF">B0T25DRAFT_574656</name>
</gene>
<dbReference type="AlphaFoldDB" id="A0AAJ0M7R1"/>
<keyword evidence="3" id="KW-1185">Reference proteome</keyword>
<comment type="caution">
    <text evidence="2">The sequence shown here is derived from an EMBL/GenBank/DDBJ whole genome shotgun (WGS) entry which is preliminary data.</text>
</comment>
<name>A0AAJ0M7R1_9PEZI</name>
<evidence type="ECO:0000313" key="2">
    <source>
        <dbReference type="EMBL" id="KAK3339768.1"/>
    </source>
</evidence>
<sequence length="304" mass="33993">MSLPGSNSPPFDFTSLLNSQWLEPSQQQPLQQLVGKEDSEGSEGSECGEGNEGNEAGSKALSILGQSPVSQAPYRLTIALSAFPQNPGCHENSWICIFQFCFDDLRAILRHGLRWSRKCLTAGSSYVGRALDVDPDEYPIMKATLAREGYRMFDLADLPVRAWMSKSPGPINSGDTSPSWICYTRLYSLSIVHLADFDLSDLTYRNVHFAIVYNPQKFIVYQYVRNKPNINIDCENSNVPNVEGPWWFWPDREEEFQAQVEATIRSGMLEATFEKASFDASGGERPRALARKGKTNLESAVLCD</sequence>
<proteinExistence type="predicted"/>
<accession>A0AAJ0M7R1</accession>
<protein>
    <submittedName>
        <fullName evidence="2">Uncharacterized protein</fullName>
    </submittedName>
</protein>
<evidence type="ECO:0000256" key="1">
    <source>
        <dbReference type="SAM" id="MobiDB-lite"/>
    </source>
</evidence>
<dbReference type="Proteomes" id="UP001275084">
    <property type="component" value="Unassembled WGS sequence"/>
</dbReference>
<feature type="region of interest" description="Disordered" evidence="1">
    <location>
        <begin position="25"/>
        <end position="53"/>
    </location>
</feature>
<evidence type="ECO:0000313" key="3">
    <source>
        <dbReference type="Proteomes" id="UP001275084"/>
    </source>
</evidence>
<organism evidence="2 3">
    <name type="scientific">Lasiosphaeria hispida</name>
    <dbReference type="NCBI Taxonomy" id="260671"/>
    <lineage>
        <taxon>Eukaryota</taxon>
        <taxon>Fungi</taxon>
        <taxon>Dikarya</taxon>
        <taxon>Ascomycota</taxon>
        <taxon>Pezizomycotina</taxon>
        <taxon>Sordariomycetes</taxon>
        <taxon>Sordariomycetidae</taxon>
        <taxon>Sordariales</taxon>
        <taxon>Lasiosphaeriaceae</taxon>
        <taxon>Lasiosphaeria</taxon>
    </lineage>
</organism>
<dbReference type="EMBL" id="JAUIQD010000009">
    <property type="protein sequence ID" value="KAK3339768.1"/>
    <property type="molecule type" value="Genomic_DNA"/>
</dbReference>
<reference evidence="2" key="1">
    <citation type="journal article" date="2023" name="Mol. Phylogenet. Evol.">
        <title>Genome-scale phylogeny and comparative genomics of the fungal order Sordariales.</title>
        <authorList>
            <person name="Hensen N."/>
            <person name="Bonometti L."/>
            <person name="Westerberg I."/>
            <person name="Brannstrom I.O."/>
            <person name="Guillou S."/>
            <person name="Cros-Aarteil S."/>
            <person name="Calhoun S."/>
            <person name="Haridas S."/>
            <person name="Kuo A."/>
            <person name="Mondo S."/>
            <person name="Pangilinan J."/>
            <person name="Riley R."/>
            <person name="LaButti K."/>
            <person name="Andreopoulos B."/>
            <person name="Lipzen A."/>
            <person name="Chen C."/>
            <person name="Yan M."/>
            <person name="Daum C."/>
            <person name="Ng V."/>
            <person name="Clum A."/>
            <person name="Steindorff A."/>
            <person name="Ohm R.A."/>
            <person name="Martin F."/>
            <person name="Silar P."/>
            <person name="Natvig D.O."/>
            <person name="Lalanne C."/>
            <person name="Gautier V."/>
            <person name="Ament-Velasquez S.L."/>
            <person name="Kruys A."/>
            <person name="Hutchinson M.I."/>
            <person name="Powell A.J."/>
            <person name="Barry K."/>
            <person name="Miller A.N."/>
            <person name="Grigoriev I.V."/>
            <person name="Debuchy R."/>
            <person name="Gladieux P."/>
            <person name="Hiltunen Thoren M."/>
            <person name="Johannesson H."/>
        </authorList>
    </citation>
    <scope>NUCLEOTIDE SEQUENCE</scope>
    <source>
        <strain evidence="2">CBS 955.72</strain>
    </source>
</reference>